<evidence type="ECO:0000256" key="9">
    <source>
        <dbReference type="ARBA" id="ARBA00022786"/>
    </source>
</evidence>
<dbReference type="RefSeq" id="XP_001642821.1">
    <property type="nucleotide sequence ID" value="XM_001642771.1"/>
</dbReference>
<dbReference type="STRING" id="436907.A7TRZ5"/>
<evidence type="ECO:0000313" key="16">
    <source>
        <dbReference type="Proteomes" id="UP000000267"/>
    </source>
</evidence>
<keyword evidence="12" id="KW-0234">DNA repair</keyword>
<dbReference type="Pfam" id="PF08606">
    <property type="entry name" value="Prp19"/>
    <property type="match status" value="1"/>
</dbReference>
<keyword evidence="12" id="KW-0227">DNA damage</keyword>
<evidence type="ECO:0000259" key="14">
    <source>
        <dbReference type="PROSITE" id="PS51698"/>
    </source>
</evidence>
<organism evidence="16">
    <name type="scientific">Vanderwaltozyma polyspora (strain ATCC 22028 / DSM 70294 / BCRC 21397 / CBS 2163 / NBRC 10782 / NRRL Y-8283 / UCD 57-17)</name>
    <name type="common">Kluyveromyces polysporus</name>
    <dbReference type="NCBI Taxonomy" id="436907"/>
    <lineage>
        <taxon>Eukaryota</taxon>
        <taxon>Fungi</taxon>
        <taxon>Dikarya</taxon>
        <taxon>Ascomycota</taxon>
        <taxon>Saccharomycotina</taxon>
        <taxon>Saccharomycetes</taxon>
        <taxon>Saccharomycetales</taxon>
        <taxon>Saccharomycetaceae</taxon>
        <taxon>Vanderwaltozyma</taxon>
    </lineage>
</organism>
<dbReference type="UniPathway" id="UPA00143"/>
<dbReference type="InterPro" id="IPR013915">
    <property type="entry name" value="Prp19_cc"/>
</dbReference>
<dbReference type="GO" id="GO:0005829">
    <property type="term" value="C:cytosol"/>
    <property type="evidence" value="ECO:0007669"/>
    <property type="project" value="EnsemblFungi"/>
</dbReference>
<dbReference type="OMA" id="MIAYSNE"/>
<dbReference type="CDD" id="cd16656">
    <property type="entry name" value="RING-Ubox_PRP19"/>
    <property type="match status" value="1"/>
</dbReference>
<keyword evidence="11 12" id="KW-0539">Nucleus</keyword>
<comment type="catalytic activity">
    <reaction evidence="12">
        <text>S-ubiquitinyl-[E2 ubiquitin-conjugating enzyme]-L-cysteine + [acceptor protein]-L-lysine = [E2 ubiquitin-conjugating enzyme]-L-cysteine + N(6)-ubiquitinyl-[acceptor protein]-L-lysine.</text>
        <dbReference type="EC" id="2.3.2.27"/>
    </reaction>
</comment>
<evidence type="ECO:0000256" key="13">
    <source>
        <dbReference type="SAM" id="Coils"/>
    </source>
</evidence>
<evidence type="ECO:0000256" key="2">
    <source>
        <dbReference type="ARBA" id="ARBA00004906"/>
    </source>
</evidence>
<dbReference type="GO" id="GO:0000349">
    <property type="term" value="P:generation of catalytic spliceosome for first transesterification step"/>
    <property type="evidence" value="ECO:0007669"/>
    <property type="project" value="EnsemblFungi"/>
</dbReference>
<comment type="subunit">
    <text evidence="12">Homotetramer.</text>
</comment>
<evidence type="ECO:0000256" key="7">
    <source>
        <dbReference type="ARBA" id="ARBA00022728"/>
    </source>
</evidence>
<dbReference type="SUPFAM" id="SSF57850">
    <property type="entry name" value="RING/U-box"/>
    <property type="match status" value="1"/>
</dbReference>
<comment type="pathway">
    <text evidence="2 12">Protein modification; protein ubiquitination.</text>
</comment>
<evidence type="ECO:0000256" key="8">
    <source>
        <dbReference type="ARBA" id="ARBA00022737"/>
    </source>
</evidence>
<proteinExistence type="inferred from homology"/>
<reference evidence="15 16" key="1">
    <citation type="journal article" date="2007" name="Proc. Natl. Acad. Sci. U.S.A.">
        <title>Independent sorting-out of thousands of duplicated gene pairs in two yeast species descended from a whole-genome duplication.</title>
        <authorList>
            <person name="Scannell D.R."/>
            <person name="Frank A.C."/>
            <person name="Conant G.C."/>
            <person name="Byrne K.P."/>
            <person name="Woolfit M."/>
            <person name="Wolfe K.H."/>
        </authorList>
    </citation>
    <scope>NUCLEOTIDE SEQUENCE [LARGE SCALE GENOMIC DNA]</scope>
    <source>
        <strain evidence="16">ATCC 22028 / DSM 70294 / BCRC 21397 / CBS 2163 / NBRC 10782 / NRRL Y-8283 / UCD 57-17</strain>
    </source>
</reference>
<dbReference type="GO" id="GO:0061630">
    <property type="term" value="F:ubiquitin protein ligase activity"/>
    <property type="evidence" value="ECO:0007669"/>
    <property type="project" value="UniProtKB-UniRule"/>
</dbReference>
<gene>
    <name evidence="15" type="ORF">Kpol_388p6</name>
</gene>
<keyword evidence="4" id="KW-0853">WD repeat</keyword>
<comment type="subcellular location">
    <subcellularLocation>
        <location evidence="1 12">Nucleus</location>
    </subcellularLocation>
</comment>
<evidence type="ECO:0000256" key="5">
    <source>
        <dbReference type="ARBA" id="ARBA00022664"/>
    </source>
</evidence>
<dbReference type="InterPro" id="IPR055340">
    <property type="entry name" value="RING-Ubox_PRP19"/>
</dbReference>
<dbReference type="eggNOG" id="KOG0289">
    <property type="taxonomic scope" value="Eukaryota"/>
</dbReference>
<keyword evidence="9 12" id="KW-0833">Ubl conjugation pathway</keyword>
<dbReference type="Proteomes" id="UP000000267">
    <property type="component" value="Unassembled WGS sequence"/>
</dbReference>
<evidence type="ECO:0000313" key="15">
    <source>
        <dbReference type="EMBL" id="EDO14963.1"/>
    </source>
</evidence>
<dbReference type="GO" id="GO:0071006">
    <property type="term" value="C:U2-type catalytic step 1 spliceosome"/>
    <property type="evidence" value="ECO:0007669"/>
    <property type="project" value="EnsemblFungi"/>
</dbReference>
<comment type="similarity">
    <text evidence="3 12">Belongs to the WD repeat PRP19 family.</text>
</comment>
<name>A7TRZ5_VANPO</name>
<dbReference type="GO" id="GO:0042802">
    <property type="term" value="F:identical protein binding"/>
    <property type="evidence" value="ECO:0007669"/>
    <property type="project" value="EnsemblFungi"/>
</dbReference>
<dbReference type="GeneID" id="5543007"/>
<keyword evidence="16" id="KW-1185">Reference proteome</keyword>
<dbReference type="PANTHER" id="PTHR43995:SF1">
    <property type="entry name" value="PRE-MRNA-PROCESSING FACTOR 19"/>
    <property type="match status" value="1"/>
</dbReference>
<dbReference type="FunCoup" id="A7TRZ5">
    <property type="interactions" value="485"/>
</dbReference>
<dbReference type="KEGG" id="vpo:Kpol_388p6"/>
<keyword evidence="7 12" id="KW-0747">Spliceosome</keyword>
<dbReference type="SMART" id="SM00504">
    <property type="entry name" value="Ubox"/>
    <property type="match status" value="1"/>
</dbReference>
<protein>
    <recommendedName>
        <fullName evidence="12">Pre-mRNA-processing factor 19</fullName>
        <ecNumber evidence="12">2.3.2.27</ecNumber>
    </recommendedName>
</protein>
<keyword evidence="5 12" id="KW-0507">mRNA processing</keyword>
<dbReference type="InterPro" id="IPR038959">
    <property type="entry name" value="Prp19"/>
</dbReference>
<dbReference type="AlphaFoldDB" id="A7TRZ5"/>
<evidence type="ECO:0000256" key="6">
    <source>
        <dbReference type="ARBA" id="ARBA00022679"/>
    </source>
</evidence>
<keyword evidence="13" id="KW-0175">Coiled coil</keyword>
<keyword evidence="6 12" id="KW-0808">Transferase</keyword>
<dbReference type="EMBL" id="DS480492">
    <property type="protein sequence ID" value="EDO14963.1"/>
    <property type="molecule type" value="Genomic_DNA"/>
</dbReference>
<dbReference type="HOGENOM" id="CLU_023894_0_0_1"/>
<dbReference type="GO" id="GO:0070534">
    <property type="term" value="P:protein K63-linked ubiquitination"/>
    <property type="evidence" value="ECO:0007669"/>
    <property type="project" value="UniProtKB-UniRule"/>
</dbReference>
<evidence type="ECO:0000256" key="11">
    <source>
        <dbReference type="ARBA" id="ARBA00023242"/>
    </source>
</evidence>
<dbReference type="OrthoDB" id="687049at2759"/>
<dbReference type="GO" id="GO:0000974">
    <property type="term" value="C:Prp19 complex"/>
    <property type="evidence" value="ECO:0007669"/>
    <property type="project" value="UniProtKB-UniRule"/>
</dbReference>
<dbReference type="EC" id="2.3.2.27" evidence="12"/>
<dbReference type="PhylomeDB" id="A7TRZ5"/>
<feature type="domain" description="U-box" evidence="14">
    <location>
        <begin position="1"/>
        <end position="76"/>
    </location>
</feature>
<keyword evidence="10 12" id="KW-0508">mRNA splicing</keyword>
<dbReference type="InParanoid" id="A7TRZ5"/>
<dbReference type="GO" id="GO:0006281">
    <property type="term" value="P:DNA repair"/>
    <property type="evidence" value="ECO:0007669"/>
    <property type="project" value="UniProtKB-KW"/>
</dbReference>
<keyword evidence="8" id="KW-0677">Repeat</keyword>
<dbReference type="FunFam" id="3.30.40.10:FF:000027">
    <property type="entry name" value="Pre-mRNA-processing factor 19, putative"/>
    <property type="match status" value="1"/>
</dbReference>
<dbReference type="InterPro" id="IPR013083">
    <property type="entry name" value="Znf_RING/FYVE/PHD"/>
</dbReference>
<evidence type="ECO:0000256" key="4">
    <source>
        <dbReference type="ARBA" id="ARBA00022574"/>
    </source>
</evidence>
<dbReference type="Gene3D" id="3.30.40.10">
    <property type="entry name" value="Zinc/RING finger domain, C3HC4 (zinc finger)"/>
    <property type="match status" value="1"/>
</dbReference>
<evidence type="ECO:0000256" key="1">
    <source>
        <dbReference type="ARBA" id="ARBA00004123"/>
    </source>
</evidence>
<evidence type="ECO:0000256" key="12">
    <source>
        <dbReference type="RuleBase" id="RU367101"/>
    </source>
</evidence>
<evidence type="ECO:0000256" key="3">
    <source>
        <dbReference type="ARBA" id="ARBA00006388"/>
    </source>
</evidence>
<comment type="function">
    <text evidence="12">Ubiquitin-protein ligase which is mainly involved pre-mRNA splicing and DNA repair. Required for pre-mRNA splicing as component of the spliceosome.</text>
</comment>
<dbReference type="PROSITE" id="PS51698">
    <property type="entry name" value="U_BOX"/>
    <property type="match status" value="1"/>
</dbReference>
<dbReference type="PANTHER" id="PTHR43995">
    <property type="entry name" value="PRE-MRNA-PROCESSING FACTOR 19"/>
    <property type="match status" value="1"/>
</dbReference>
<sequence length="504" mass="57076">MFCAISGKPAKFPVLSPKSKSIFEKALIEQYVEQSGKDPITNEPLKLSELVEISQTPQQTSLVNAVNASTLNTNYSIPNLLSTLQNEWDAIMLENFQLRKQLDAFTKQLSIAYYERDSAKLIAAKTLKEKDELANEINKLTKLMGTIDEEKIIIQINDDFKEKLKQESKSYLEFTQLNKIQDKYKLPSLTKTELSKTWDITINDKIYTKIDTNSSKPIEKTLFLNDDTKTLTIVSDSQIVKTIHDVIIDSDYQLLSTNYTDDWLFYTTSINEIVAYSFNDKTSKKIKTGGNEEIIFINNHSHVANDYLLWVDNQGKIGLSSISEDITYIVQNSSQNSDKCISASLQKDGLLLAIASFDIIEIINLSNPIVEVEFFKLGTHIPGTSPITFIQMCTNGYSMEVQTTTDLMVFDLRKEIGTLLSGPIDIARSKFSILDVSGKYLTMINDNKLQIFTYKKAKKTWIADDTHVIELPQSQFDDLKILLNNSELSFLIKSGTLVSLYRAL</sequence>
<feature type="coiled-coil region" evidence="13">
    <location>
        <begin position="123"/>
        <end position="150"/>
    </location>
</feature>
<accession>A7TRZ5</accession>
<evidence type="ECO:0000256" key="10">
    <source>
        <dbReference type="ARBA" id="ARBA00023187"/>
    </source>
</evidence>
<dbReference type="InterPro" id="IPR003613">
    <property type="entry name" value="Ubox_domain"/>
</dbReference>